<reference evidence="6" key="2">
    <citation type="submission" date="2015-07" db="EMBL/GenBank/DDBJ databases">
        <title>MeaNS - Measles Nucleotide Surveillance Program.</title>
        <authorList>
            <person name="Tran T."/>
            <person name="Druce J."/>
        </authorList>
    </citation>
    <scope>NUCLEOTIDE SEQUENCE</scope>
    <source>
        <strain evidence="6">DSM 9887</strain>
    </source>
</reference>
<dbReference type="PRINTS" id="PR00081">
    <property type="entry name" value="GDHRDH"/>
</dbReference>
<organism evidence="6 7">
    <name type="scientific">Brevibacillus reuszeri</name>
    <dbReference type="NCBI Taxonomy" id="54915"/>
    <lineage>
        <taxon>Bacteria</taxon>
        <taxon>Bacillati</taxon>
        <taxon>Bacillota</taxon>
        <taxon>Bacilli</taxon>
        <taxon>Bacillales</taxon>
        <taxon>Paenibacillaceae</taxon>
        <taxon>Brevibacillus</taxon>
    </lineage>
</organism>
<dbReference type="CDD" id="cd05371">
    <property type="entry name" value="HSD10-like_SDR_c"/>
    <property type="match status" value="1"/>
</dbReference>
<evidence type="ECO:0000256" key="3">
    <source>
        <dbReference type="RuleBase" id="RU000363"/>
    </source>
</evidence>
<dbReference type="EMBL" id="BJON01000022">
    <property type="protein sequence ID" value="GED71624.1"/>
    <property type="molecule type" value="Genomic_DNA"/>
</dbReference>
<keyword evidence="2" id="KW-0560">Oxidoreductase</keyword>
<evidence type="ECO:0000313" key="7">
    <source>
        <dbReference type="Proteomes" id="UP000036834"/>
    </source>
</evidence>
<dbReference type="AlphaFoldDB" id="A0A0K9YKP2"/>
<dbReference type="EMBL" id="LGIQ01000011">
    <property type="protein sequence ID" value="KNB69239.1"/>
    <property type="molecule type" value="Genomic_DNA"/>
</dbReference>
<dbReference type="SUPFAM" id="SSF51735">
    <property type="entry name" value="NAD(P)-binding Rossmann-fold domains"/>
    <property type="match status" value="1"/>
</dbReference>
<comment type="caution">
    <text evidence="6">The sequence shown here is derived from an EMBL/GenBank/DDBJ whole genome shotgun (WGS) entry which is preliminary data.</text>
</comment>
<dbReference type="InterPro" id="IPR020904">
    <property type="entry name" value="Sc_DH/Rdtase_CS"/>
</dbReference>
<evidence type="ECO:0000259" key="4">
    <source>
        <dbReference type="SMART" id="SM00822"/>
    </source>
</evidence>
<protein>
    <submittedName>
        <fullName evidence="6">3-hydroxy-2-methylbutyryl-CoA dehydrogenase</fullName>
    </submittedName>
    <submittedName>
        <fullName evidence="5">3-hydroxyacyl-CoA dehydrogenase</fullName>
    </submittedName>
</protein>
<dbReference type="InterPro" id="IPR036291">
    <property type="entry name" value="NAD(P)-bd_dom_sf"/>
</dbReference>
<dbReference type="STRING" id="54915.ADS79_25325"/>
<gene>
    <name evidence="6" type="ORF">ADS79_25325</name>
    <name evidence="5" type="ORF">BRE01_53260</name>
</gene>
<dbReference type="PANTHER" id="PTHR43658">
    <property type="entry name" value="SHORT-CHAIN DEHYDROGENASE/REDUCTASE"/>
    <property type="match status" value="1"/>
</dbReference>
<evidence type="ECO:0000256" key="1">
    <source>
        <dbReference type="ARBA" id="ARBA00006484"/>
    </source>
</evidence>
<dbReference type="PROSITE" id="PS00061">
    <property type="entry name" value="ADH_SHORT"/>
    <property type="match status" value="1"/>
</dbReference>
<feature type="domain" description="Ketoreductase" evidence="4">
    <location>
        <begin position="6"/>
        <end position="193"/>
    </location>
</feature>
<evidence type="ECO:0000313" key="5">
    <source>
        <dbReference type="EMBL" id="GED71624.1"/>
    </source>
</evidence>
<sequence>MEIRDVVAIVTGGASGLGAATARNVVEHGGRVAILDLAEESGRGLAQELGRDHALFIQTDVTSEASVREAIERATGAFGTIHAAINCAGIDLAQKTLSRNGPHHLDSFTKVISVNLIGTFNVIRMAVEQMAGNEPTKNGERGVVINTASVAAFDGQVGQVAYSASKGGIVGMTLPLARDLAPYGIRVMTIAPGLFDTPLFDRLPRSVKESLGGTVPFPPRLGDPREFAMLVNTIIENSMLNGETIRLDGAIRMQPK</sequence>
<dbReference type="InterPro" id="IPR057326">
    <property type="entry name" value="KR_dom"/>
</dbReference>
<evidence type="ECO:0000313" key="8">
    <source>
        <dbReference type="Proteomes" id="UP000319578"/>
    </source>
</evidence>
<keyword evidence="8" id="KW-1185">Reference proteome</keyword>
<dbReference type="PANTHER" id="PTHR43658:SF8">
    <property type="entry name" value="17-BETA-HYDROXYSTEROID DEHYDROGENASE 14-RELATED"/>
    <property type="match status" value="1"/>
</dbReference>
<dbReference type="Pfam" id="PF00106">
    <property type="entry name" value="adh_short"/>
    <property type="match status" value="1"/>
</dbReference>
<evidence type="ECO:0000313" key="6">
    <source>
        <dbReference type="EMBL" id="KNB69239.1"/>
    </source>
</evidence>
<dbReference type="Proteomes" id="UP000319578">
    <property type="component" value="Unassembled WGS sequence"/>
</dbReference>
<dbReference type="SMART" id="SM00822">
    <property type="entry name" value="PKS_KR"/>
    <property type="match status" value="1"/>
</dbReference>
<proteinExistence type="inferred from homology"/>
<dbReference type="InterPro" id="IPR002347">
    <property type="entry name" value="SDR_fam"/>
</dbReference>
<dbReference type="Proteomes" id="UP000036834">
    <property type="component" value="Unassembled WGS sequence"/>
</dbReference>
<dbReference type="PRINTS" id="PR00080">
    <property type="entry name" value="SDRFAMILY"/>
</dbReference>
<dbReference type="FunFam" id="3.40.50.720:FF:000215">
    <property type="entry name" value="3-hydroxyacyl-CoA dehydrogenase type-2"/>
    <property type="match status" value="1"/>
</dbReference>
<dbReference type="OrthoDB" id="9794138at2"/>
<dbReference type="GO" id="GO:0016491">
    <property type="term" value="F:oxidoreductase activity"/>
    <property type="evidence" value="ECO:0007669"/>
    <property type="project" value="UniProtKB-KW"/>
</dbReference>
<reference evidence="5 8" key="3">
    <citation type="submission" date="2019-06" db="EMBL/GenBank/DDBJ databases">
        <title>Whole genome shotgun sequence of Brevibacillus reuszeri NBRC 15719.</title>
        <authorList>
            <person name="Hosoyama A."/>
            <person name="Uohara A."/>
            <person name="Ohji S."/>
            <person name="Ichikawa N."/>
        </authorList>
    </citation>
    <scope>NUCLEOTIDE SEQUENCE [LARGE SCALE GENOMIC DNA]</scope>
    <source>
        <strain evidence="5 8">NBRC 15719</strain>
    </source>
</reference>
<dbReference type="Gene3D" id="3.40.50.720">
    <property type="entry name" value="NAD(P)-binding Rossmann-like Domain"/>
    <property type="match status" value="1"/>
</dbReference>
<reference evidence="7" key="1">
    <citation type="submission" date="2015-07" db="EMBL/GenBank/DDBJ databases">
        <title>Genome sequencing project for genomic taxonomy and phylogenomics of Bacillus-like bacteria.</title>
        <authorList>
            <person name="Liu B."/>
            <person name="Wang J."/>
            <person name="Zhu Y."/>
            <person name="Liu G."/>
            <person name="Chen Q."/>
            <person name="Chen Z."/>
            <person name="Lan J."/>
            <person name="Che J."/>
            <person name="Ge C."/>
            <person name="Shi H."/>
            <person name="Pan Z."/>
            <person name="Liu X."/>
        </authorList>
    </citation>
    <scope>NUCLEOTIDE SEQUENCE [LARGE SCALE GENOMIC DNA]</scope>
    <source>
        <strain evidence="7">DSM 9887</strain>
    </source>
</reference>
<dbReference type="RefSeq" id="WP_049741237.1">
    <property type="nucleotide sequence ID" value="NZ_BJON01000022.1"/>
</dbReference>
<name>A0A0K9YKP2_9BACL</name>
<comment type="similarity">
    <text evidence="1 3">Belongs to the short-chain dehydrogenases/reductases (SDR) family.</text>
</comment>
<accession>A0A0K9YKP2</accession>
<dbReference type="PATRIC" id="fig|54915.3.peg.4217"/>
<evidence type="ECO:0000256" key="2">
    <source>
        <dbReference type="ARBA" id="ARBA00023002"/>
    </source>
</evidence>